<dbReference type="RefSeq" id="WP_213668364.1">
    <property type="nucleotide sequence ID" value="NZ_JAHCDA010000001.1"/>
</dbReference>
<evidence type="ECO:0000313" key="6">
    <source>
        <dbReference type="Proteomes" id="UP000766336"/>
    </source>
</evidence>
<dbReference type="InterPro" id="IPR029787">
    <property type="entry name" value="Nucleotide_cyclase"/>
</dbReference>
<keyword evidence="3" id="KW-0472">Membrane</keyword>
<sequence>MREERLGAPQGTLAGAAIVFTVVLAACLFGIGTRPLGFLAAFWPANALLLGIFVRFPHLQSPAGWIAAAAGYLAADFMTGGEPLPTLWLTAANMAEVATGSVLFRMVSEEDRRLRRPSSVLYLFGILVVASMAAGVVGAGAAPLFFDSDFLSGMAFWVTTELTNSIIVLPVVLTAPSLWPMLQQMRLPEDRVTLLRCAAPALTLLASVVVGALVGGPGASTFHAPALLWCALSYPIFPSVVLTMMVSIWHLIAISLGFFASQVTHHDGYMISGRLGIMLLALAPLTVASINLARNELLARLEQLATYDMMTGALSRAAFMQRGSALISQPMRSGPYAVLMLDIDRFKQINDTYGHAAGDRVLSAFSACVRSSLREADLFGRVGGEEFSVILPNTPREDALRVAERVRANVEGLPIPIEAGAPLHITVSIGITHQPRPGPGPTLLDALISAADRALYIAKGQGRNRIVHADA</sequence>
<feature type="transmembrane region" description="Helical" evidence="3">
    <location>
        <begin position="236"/>
        <end position="259"/>
    </location>
</feature>
<evidence type="ECO:0000256" key="3">
    <source>
        <dbReference type="SAM" id="Phobius"/>
    </source>
</evidence>
<dbReference type="PANTHER" id="PTHR45138:SF9">
    <property type="entry name" value="DIGUANYLATE CYCLASE DGCM-RELATED"/>
    <property type="match status" value="1"/>
</dbReference>
<comment type="caution">
    <text evidence="5">The sequence shown here is derived from an EMBL/GenBank/DDBJ whole genome shotgun (WGS) entry which is preliminary data.</text>
</comment>
<dbReference type="EMBL" id="JAHCDA010000001">
    <property type="protein sequence ID" value="MBS7809691.1"/>
    <property type="molecule type" value="Genomic_DNA"/>
</dbReference>
<dbReference type="PROSITE" id="PS51257">
    <property type="entry name" value="PROKAR_LIPOPROTEIN"/>
    <property type="match status" value="1"/>
</dbReference>
<gene>
    <name evidence="5" type="ORF">KHU32_02000</name>
</gene>
<dbReference type="InterPro" id="IPR043128">
    <property type="entry name" value="Rev_trsase/Diguanyl_cyclase"/>
</dbReference>
<feature type="transmembrane region" description="Helical" evidence="3">
    <location>
        <begin position="37"/>
        <end position="56"/>
    </location>
</feature>
<feature type="transmembrane region" description="Helical" evidence="3">
    <location>
        <begin position="120"/>
        <end position="142"/>
    </location>
</feature>
<evidence type="ECO:0000256" key="1">
    <source>
        <dbReference type="ARBA" id="ARBA00012528"/>
    </source>
</evidence>
<keyword evidence="3" id="KW-0812">Transmembrane</keyword>
<feature type="transmembrane region" description="Helical" evidence="3">
    <location>
        <begin position="194"/>
        <end position="216"/>
    </location>
</feature>
<dbReference type="EC" id="2.7.7.65" evidence="1"/>
<dbReference type="InterPro" id="IPR050469">
    <property type="entry name" value="Diguanylate_Cyclase"/>
</dbReference>
<keyword evidence="6" id="KW-1185">Reference proteome</keyword>
<dbReference type="NCBIfam" id="TIGR00254">
    <property type="entry name" value="GGDEF"/>
    <property type="match status" value="1"/>
</dbReference>
<accession>A0ABS5Q7P4</accession>
<evidence type="ECO:0000259" key="4">
    <source>
        <dbReference type="PROSITE" id="PS50887"/>
    </source>
</evidence>
<dbReference type="Proteomes" id="UP000766336">
    <property type="component" value="Unassembled WGS sequence"/>
</dbReference>
<dbReference type="SUPFAM" id="SSF55073">
    <property type="entry name" value="Nucleotide cyclase"/>
    <property type="match status" value="1"/>
</dbReference>
<feature type="transmembrane region" description="Helical" evidence="3">
    <location>
        <begin position="162"/>
        <end position="182"/>
    </location>
</feature>
<feature type="transmembrane region" description="Helical" evidence="3">
    <location>
        <begin position="87"/>
        <end position="108"/>
    </location>
</feature>
<dbReference type="GO" id="GO:0052621">
    <property type="term" value="F:diguanylate cyclase activity"/>
    <property type="evidence" value="ECO:0007669"/>
    <property type="project" value="UniProtKB-EC"/>
</dbReference>
<dbReference type="CDD" id="cd01949">
    <property type="entry name" value="GGDEF"/>
    <property type="match status" value="1"/>
</dbReference>
<dbReference type="PANTHER" id="PTHR45138">
    <property type="entry name" value="REGULATORY COMPONENTS OF SENSORY TRANSDUCTION SYSTEM"/>
    <property type="match status" value="1"/>
</dbReference>
<protein>
    <recommendedName>
        <fullName evidence="1">diguanylate cyclase</fullName>
        <ecNumber evidence="1">2.7.7.65</ecNumber>
    </recommendedName>
</protein>
<dbReference type="Pfam" id="PF00990">
    <property type="entry name" value="GGDEF"/>
    <property type="match status" value="1"/>
</dbReference>
<dbReference type="Gene3D" id="3.30.70.270">
    <property type="match status" value="1"/>
</dbReference>
<name>A0ABS5Q7P4_9PROT</name>
<keyword evidence="3" id="KW-1133">Transmembrane helix</keyword>
<organism evidence="5 6">
    <name type="scientific">Roseococcus pinisoli</name>
    <dbReference type="NCBI Taxonomy" id="2835040"/>
    <lineage>
        <taxon>Bacteria</taxon>
        <taxon>Pseudomonadati</taxon>
        <taxon>Pseudomonadota</taxon>
        <taxon>Alphaproteobacteria</taxon>
        <taxon>Acetobacterales</taxon>
        <taxon>Roseomonadaceae</taxon>
        <taxon>Roseococcus</taxon>
    </lineage>
</organism>
<evidence type="ECO:0000313" key="5">
    <source>
        <dbReference type="EMBL" id="MBS7809691.1"/>
    </source>
</evidence>
<keyword evidence="5" id="KW-0548">Nucleotidyltransferase</keyword>
<feature type="domain" description="GGDEF" evidence="4">
    <location>
        <begin position="334"/>
        <end position="471"/>
    </location>
</feature>
<dbReference type="SMART" id="SM00267">
    <property type="entry name" value="GGDEF"/>
    <property type="match status" value="1"/>
</dbReference>
<dbReference type="InterPro" id="IPR000160">
    <property type="entry name" value="GGDEF_dom"/>
</dbReference>
<dbReference type="PROSITE" id="PS50887">
    <property type="entry name" value="GGDEF"/>
    <property type="match status" value="1"/>
</dbReference>
<feature type="transmembrane region" description="Helical" evidence="3">
    <location>
        <begin position="271"/>
        <end position="293"/>
    </location>
</feature>
<reference evidence="5 6" key="1">
    <citation type="submission" date="2021-05" db="EMBL/GenBank/DDBJ databases">
        <title>Roseococcus sp. XZZS9, whole genome shotgun sequencing project.</title>
        <authorList>
            <person name="Zhao G."/>
            <person name="Shen L."/>
        </authorList>
    </citation>
    <scope>NUCLEOTIDE SEQUENCE [LARGE SCALE GENOMIC DNA]</scope>
    <source>
        <strain evidence="5 6">XZZS9</strain>
    </source>
</reference>
<proteinExistence type="predicted"/>
<feature type="transmembrane region" description="Helical" evidence="3">
    <location>
        <begin position="12"/>
        <end position="31"/>
    </location>
</feature>
<comment type="catalytic activity">
    <reaction evidence="2">
        <text>2 GTP = 3',3'-c-di-GMP + 2 diphosphate</text>
        <dbReference type="Rhea" id="RHEA:24898"/>
        <dbReference type="ChEBI" id="CHEBI:33019"/>
        <dbReference type="ChEBI" id="CHEBI:37565"/>
        <dbReference type="ChEBI" id="CHEBI:58805"/>
        <dbReference type="EC" id="2.7.7.65"/>
    </reaction>
</comment>
<evidence type="ECO:0000256" key="2">
    <source>
        <dbReference type="ARBA" id="ARBA00034247"/>
    </source>
</evidence>
<keyword evidence="5" id="KW-0808">Transferase</keyword>